<accession>A0A6J8CCL2</accession>
<reference evidence="3 4" key="1">
    <citation type="submission" date="2020-06" db="EMBL/GenBank/DDBJ databases">
        <authorList>
            <person name="Li R."/>
            <person name="Bekaert M."/>
        </authorList>
    </citation>
    <scope>NUCLEOTIDE SEQUENCE [LARGE SCALE GENOMIC DNA]</scope>
    <source>
        <strain evidence="4">wild</strain>
    </source>
</reference>
<feature type="coiled-coil region" evidence="1">
    <location>
        <begin position="285"/>
        <end position="319"/>
    </location>
</feature>
<evidence type="ECO:0000313" key="3">
    <source>
        <dbReference type="EMBL" id="CAC5394075.1"/>
    </source>
</evidence>
<feature type="compositionally biased region" description="Polar residues" evidence="2">
    <location>
        <begin position="113"/>
        <end position="133"/>
    </location>
</feature>
<feature type="region of interest" description="Disordered" evidence="2">
    <location>
        <begin position="113"/>
        <end position="137"/>
    </location>
</feature>
<protein>
    <submittedName>
        <fullName evidence="3">Uncharacterized protein</fullName>
    </submittedName>
</protein>
<keyword evidence="1" id="KW-0175">Coiled coil</keyword>
<dbReference type="Proteomes" id="UP000507470">
    <property type="component" value="Unassembled WGS sequence"/>
</dbReference>
<proteinExistence type="predicted"/>
<evidence type="ECO:0000313" key="4">
    <source>
        <dbReference type="Proteomes" id="UP000507470"/>
    </source>
</evidence>
<sequence>MASLIPTRDRIHTQVFTPSKVNVSVKSYLLNEQKAIGKIVNATIRPTDVDLQYKHGNIILEFTAATYLHFSKTLLQHLDVHTDVICNIHDKQDKSGKVVEQSIAEINKTSPTAILNNSSSEDQSVANNTSSKELTVANKIHQDTVNKGTDRPAPDNICPKCKRKLLSRGVLCIKGYACEKLKKSEIEELEKDSNNIQYTCTLCNASNSIPTDGNILTTQPQKVKKLMPVVIPDVTSPLSCVSAARAILNEESVTREQTEDLLQPSEQSNLSLTNRVPITGTRNDISLSDKELRQKEGKLRKMEEELKKEKVTINDALKDQAHLKTYSLILEAKVKELESSNMILRMKIVGTQQSDSTETMNKQPPPFILENQSVYTPQHTNSMDTYISSLENNIIKDRITHIENTRQLYRQMHDMELQSIQQRLRNLENTLSQPARPHYQPYHTSHFTMQNPIPQGPAYMARLSTHPYHCRPMNTNWPGQPQHMPAYLPNLQRPIFPPNGLPPHLSNIPPQTYPYHQTTVNNQHNRHPAQQIFTGANLHFRHDNKNNQTVNTDINSTTGPQATITVNHPQTSVTTTPTTENATF</sequence>
<evidence type="ECO:0000256" key="1">
    <source>
        <dbReference type="SAM" id="Coils"/>
    </source>
</evidence>
<name>A0A6J8CCL2_MYTCO</name>
<dbReference type="AlphaFoldDB" id="A0A6J8CCL2"/>
<gene>
    <name evidence="3" type="ORF">MCOR_28871</name>
</gene>
<organism evidence="3 4">
    <name type="scientific">Mytilus coruscus</name>
    <name type="common">Sea mussel</name>
    <dbReference type="NCBI Taxonomy" id="42192"/>
    <lineage>
        <taxon>Eukaryota</taxon>
        <taxon>Metazoa</taxon>
        <taxon>Spiralia</taxon>
        <taxon>Lophotrochozoa</taxon>
        <taxon>Mollusca</taxon>
        <taxon>Bivalvia</taxon>
        <taxon>Autobranchia</taxon>
        <taxon>Pteriomorphia</taxon>
        <taxon>Mytilida</taxon>
        <taxon>Mytiloidea</taxon>
        <taxon>Mytilidae</taxon>
        <taxon>Mytilinae</taxon>
        <taxon>Mytilus</taxon>
    </lineage>
</organism>
<dbReference type="OrthoDB" id="6178924at2759"/>
<evidence type="ECO:0000256" key="2">
    <source>
        <dbReference type="SAM" id="MobiDB-lite"/>
    </source>
</evidence>
<dbReference type="EMBL" id="CACVKT020005253">
    <property type="protein sequence ID" value="CAC5394075.1"/>
    <property type="molecule type" value="Genomic_DNA"/>
</dbReference>
<keyword evidence="4" id="KW-1185">Reference proteome</keyword>